<proteinExistence type="inferred from homology"/>
<evidence type="ECO:0000256" key="4">
    <source>
        <dbReference type="SAM" id="MobiDB-lite"/>
    </source>
</evidence>
<evidence type="ECO:0000256" key="1">
    <source>
        <dbReference type="ARBA" id="ARBA00022500"/>
    </source>
</evidence>
<dbReference type="InterPro" id="IPR051310">
    <property type="entry name" value="MCP_chemotaxis"/>
</dbReference>
<sequence length="620" mass="67834">MFKWFGNLRIGLRIIIGFFIIVALACIIGITGIVNLNNVQDSYSLDFKSVANALEYVERISSHFQQIRVNIFGFVLSADSEEEREYYVNRIAQHVNTVNENINYYYDILNSYDASEIETELKLLGNVQTAINQFDTMRKQVMEKLNEGSITSDEFVALFSSGGEAHTLASNADSAIQELIDYNVKYAADQIAENEQKAQSSVGAMIIILVVSVIFAVFMSIIISRGISGPITKVVVAAGKLAEGDMDIIFDISSKDETGKLINAFRTLVESTREQATIIERIADGDLTVDVPIRSKKDLLGQKLSQMVRNINELIMNISAAAEQVSSGAKQISDSSMSLSQGATEQATSIEQLSASIEEISSKTKINAENADKANELTEKAKTYAVTGNEHMQEMLKAMDEINQASGNINKIIKVIDDIAFQTNILALNAAVEAARAGQHGKGFAVVAEEVRTLAGRSANAARETTALIEDSIRKAETGARIAKETADALEKIVDGVESVSNLVSEIQRSSNEQATAIAQINQGIMQVSQVVQENSATSEESAAASEELSSQAEMLKQMVSRFKLRKTTGGGNSYDRLSPEIVKMIEQMYENREHEYEAKPEGEQNQKAMLVGDGQFGKY</sequence>
<evidence type="ECO:0000313" key="8">
    <source>
        <dbReference type="EMBL" id="AGC68824.1"/>
    </source>
</evidence>
<dbReference type="PRINTS" id="PR00260">
    <property type="entry name" value="CHEMTRNSDUCR"/>
</dbReference>
<feature type="region of interest" description="Disordered" evidence="4">
    <location>
        <begin position="597"/>
        <end position="620"/>
    </location>
</feature>
<evidence type="ECO:0000256" key="2">
    <source>
        <dbReference type="ARBA" id="ARBA00029447"/>
    </source>
</evidence>
<keyword evidence="1" id="KW-0145">Chemotaxis</keyword>
<dbReference type="KEGG" id="csd:Clst_1776"/>
<dbReference type="Gene3D" id="6.10.340.10">
    <property type="match status" value="1"/>
</dbReference>
<dbReference type="RefSeq" id="WP_015359504.1">
    <property type="nucleotide sequence ID" value="NC_020134.1"/>
</dbReference>
<dbReference type="CDD" id="cd11386">
    <property type="entry name" value="MCP_signal"/>
    <property type="match status" value="1"/>
</dbReference>
<dbReference type="GO" id="GO:0006935">
    <property type="term" value="P:chemotaxis"/>
    <property type="evidence" value="ECO:0007669"/>
    <property type="project" value="UniProtKB-KW"/>
</dbReference>
<organism evidence="8 9">
    <name type="scientific">Thermoclostridium stercorarium (strain ATCC 35414 / DSM 8532 / NCIMB 11754)</name>
    <name type="common">Clostridium stercorarium</name>
    <dbReference type="NCBI Taxonomy" id="1121335"/>
    <lineage>
        <taxon>Bacteria</taxon>
        <taxon>Bacillati</taxon>
        <taxon>Bacillota</taxon>
        <taxon>Clostridia</taxon>
        <taxon>Eubacteriales</taxon>
        <taxon>Oscillospiraceae</taxon>
        <taxon>Thermoclostridium</taxon>
    </lineage>
</organism>
<dbReference type="FunFam" id="1.10.287.950:FF:000001">
    <property type="entry name" value="Methyl-accepting chemotaxis sensory transducer"/>
    <property type="match status" value="1"/>
</dbReference>
<dbReference type="GO" id="GO:0004888">
    <property type="term" value="F:transmembrane signaling receptor activity"/>
    <property type="evidence" value="ECO:0007669"/>
    <property type="project" value="InterPro"/>
</dbReference>
<feature type="domain" description="Methyl-accepting transducer" evidence="6">
    <location>
        <begin position="321"/>
        <end position="550"/>
    </location>
</feature>
<dbReference type="PANTHER" id="PTHR43531">
    <property type="entry name" value="PROTEIN ICFG"/>
    <property type="match status" value="1"/>
</dbReference>
<protein>
    <submittedName>
        <fullName evidence="8">Putative sensory transducer protein</fullName>
    </submittedName>
</protein>
<keyword evidence="9" id="KW-1185">Reference proteome</keyword>
<dbReference type="CDD" id="cd06225">
    <property type="entry name" value="HAMP"/>
    <property type="match status" value="2"/>
</dbReference>
<dbReference type="SMART" id="SM00304">
    <property type="entry name" value="HAMP"/>
    <property type="match status" value="1"/>
</dbReference>
<dbReference type="KEGG" id="css:Cst_c18470"/>
<keyword evidence="5" id="KW-0472">Membrane</keyword>
<keyword evidence="3" id="KW-0807">Transducer</keyword>
<accession>L7VQ53</accession>
<dbReference type="Pfam" id="PF00672">
    <property type="entry name" value="HAMP"/>
    <property type="match status" value="1"/>
</dbReference>
<feature type="transmembrane region" description="Helical" evidence="5">
    <location>
        <begin position="12"/>
        <end position="34"/>
    </location>
</feature>
<evidence type="ECO:0000259" key="7">
    <source>
        <dbReference type="PROSITE" id="PS50885"/>
    </source>
</evidence>
<evidence type="ECO:0000259" key="6">
    <source>
        <dbReference type="PROSITE" id="PS50111"/>
    </source>
</evidence>
<name>L7VQ53_THES1</name>
<evidence type="ECO:0000256" key="5">
    <source>
        <dbReference type="SAM" id="Phobius"/>
    </source>
</evidence>
<dbReference type="Proteomes" id="UP000011220">
    <property type="component" value="Chromosome"/>
</dbReference>
<comment type="similarity">
    <text evidence="2">Belongs to the methyl-accepting chemotaxis (MCP) protein family.</text>
</comment>
<feature type="domain" description="HAMP" evidence="7">
    <location>
        <begin position="225"/>
        <end position="277"/>
    </location>
</feature>
<dbReference type="Pfam" id="PF00015">
    <property type="entry name" value="MCPsignal"/>
    <property type="match status" value="1"/>
</dbReference>
<dbReference type="Pfam" id="PF12729">
    <property type="entry name" value="4HB_MCP_1"/>
    <property type="match status" value="1"/>
</dbReference>
<reference evidence="8 9" key="1">
    <citation type="journal article" date="2013" name="Genome Announc.">
        <title>Complete genome sequence of Clostridium stercorarium subsp. stercorarium strain DSM 8532, a thermophilic degrader of plant cell wall fibers.</title>
        <authorList>
            <person name="Poehlein A."/>
            <person name="Zverlov V.V."/>
            <person name="Daniel R."/>
            <person name="Schwarz W.H."/>
            <person name="Liebl W."/>
        </authorList>
    </citation>
    <scope>NUCLEOTIDE SEQUENCE [LARGE SCALE GENOMIC DNA]</scope>
    <source>
        <strain evidence="9">ATCC 35414 / DSM 8532 / NCIMB 11754</strain>
    </source>
</reference>
<evidence type="ECO:0000313" key="9">
    <source>
        <dbReference type="Proteomes" id="UP000011220"/>
    </source>
</evidence>
<dbReference type="InterPro" id="IPR003660">
    <property type="entry name" value="HAMP_dom"/>
</dbReference>
<keyword evidence="5" id="KW-0812">Transmembrane</keyword>
<dbReference type="InterPro" id="IPR024478">
    <property type="entry name" value="HlyB_4HB_MCP"/>
</dbReference>
<dbReference type="AlphaFoldDB" id="L7VQ53"/>
<dbReference type="Gene3D" id="1.10.287.950">
    <property type="entry name" value="Methyl-accepting chemotaxis protein"/>
    <property type="match status" value="1"/>
</dbReference>
<dbReference type="InterPro" id="IPR004089">
    <property type="entry name" value="MCPsignal_dom"/>
</dbReference>
<dbReference type="InterPro" id="IPR004090">
    <property type="entry name" value="Chemotax_Me-accpt_rcpt"/>
</dbReference>
<dbReference type="PROSITE" id="PS51257">
    <property type="entry name" value="PROKAR_LIPOPROTEIN"/>
    <property type="match status" value="1"/>
</dbReference>
<dbReference type="SMART" id="SM00283">
    <property type="entry name" value="MA"/>
    <property type="match status" value="1"/>
</dbReference>
<dbReference type="EMBL" id="CP004044">
    <property type="protein sequence ID" value="AGC68824.1"/>
    <property type="molecule type" value="Genomic_DNA"/>
</dbReference>
<dbReference type="GO" id="GO:0007165">
    <property type="term" value="P:signal transduction"/>
    <property type="evidence" value="ECO:0007669"/>
    <property type="project" value="UniProtKB-KW"/>
</dbReference>
<dbReference type="PROSITE" id="PS50885">
    <property type="entry name" value="HAMP"/>
    <property type="match status" value="2"/>
</dbReference>
<dbReference type="PROSITE" id="PS50111">
    <property type="entry name" value="CHEMOTAXIS_TRANSDUC_2"/>
    <property type="match status" value="1"/>
</dbReference>
<dbReference type="eggNOG" id="COG0840">
    <property type="taxonomic scope" value="Bacteria"/>
</dbReference>
<dbReference type="PANTHER" id="PTHR43531:SF11">
    <property type="entry name" value="METHYL-ACCEPTING CHEMOTAXIS PROTEIN 3"/>
    <property type="match status" value="1"/>
</dbReference>
<dbReference type="PATRIC" id="fig|1121335.3.peg.1838"/>
<dbReference type="SUPFAM" id="SSF58104">
    <property type="entry name" value="Methyl-accepting chemotaxis protein (MCP) signaling domain"/>
    <property type="match status" value="1"/>
</dbReference>
<dbReference type="STRING" id="1121335.Cst_c18470"/>
<keyword evidence="5" id="KW-1133">Transmembrane helix</keyword>
<feature type="transmembrane region" description="Helical" evidence="5">
    <location>
        <begin position="202"/>
        <end position="223"/>
    </location>
</feature>
<evidence type="ECO:0000256" key="3">
    <source>
        <dbReference type="PROSITE-ProRule" id="PRU00284"/>
    </source>
</evidence>
<feature type="domain" description="HAMP" evidence="7">
    <location>
        <begin position="279"/>
        <end position="323"/>
    </location>
</feature>
<dbReference type="GO" id="GO:0005886">
    <property type="term" value="C:plasma membrane"/>
    <property type="evidence" value="ECO:0007669"/>
    <property type="project" value="TreeGrafter"/>
</dbReference>
<gene>
    <name evidence="8" type="ordered locus">Cst_c18470</name>
</gene>